<dbReference type="InterPro" id="IPR008528">
    <property type="entry name" value="unc-13_homologue"/>
</dbReference>
<organism evidence="4 5">
    <name type="scientific">Cuscuta epithymum</name>
    <dbReference type="NCBI Taxonomy" id="186058"/>
    <lineage>
        <taxon>Eukaryota</taxon>
        <taxon>Viridiplantae</taxon>
        <taxon>Streptophyta</taxon>
        <taxon>Embryophyta</taxon>
        <taxon>Tracheophyta</taxon>
        <taxon>Spermatophyta</taxon>
        <taxon>Magnoliopsida</taxon>
        <taxon>eudicotyledons</taxon>
        <taxon>Gunneridae</taxon>
        <taxon>Pentapetalae</taxon>
        <taxon>asterids</taxon>
        <taxon>lamiids</taxon>
        <taxon>Solanales</taxon>
        <taxon>Convolvulaceae</taxon>
        <taxon>Cuscuteae</taxon>
        <taxon>Cuscuta</taxon>
        <taxon>Cuscuta subgen. Cuscuta</taxon>
    </lineage>
</organism>
<evidence type="ECO:0000259" key="3">
    <source>
        <dbReference type="PROSITE" id="PS51259"/>
    </source>
</evidence>
<proteinExistence type="predicted"/>
<accession>A0AAV0DBV5</accession>
<name>A0AAV0DBV5_9ASTE</name>
<evidence type="ECO:0008006" key="6">
    <source>
        <dbReference type="Google" id="ProtNLM"/>
    </source>
</evidence>
<dbReference type="PANTHER" id="PTHR31280">
    <property type="entry name" value="PROTEIN UNC-13 HOMOLOG"/>
    <property type="match status" value="1"/>
</dbReference>
<dbReference type="PANTHER" id="PTHR31280:SF1">
    <property type="entry name" value="OS03G0138600 PROTEIN"/>
    <property type="match status" value="1"/>
</dbReference>
<gene>
    <name evidence="4" type="ORF">CEPIT_LOCUS13188</name>
</gene>
<dbReference type="PROSITE" id="PS51258">
    <property type="entry name" value="MHD1"/>
    <property type="match status" value="1"/>
</dbReference>
<feature type="domain" description="MHD1" evidence="2">
    <location>
        <begin position="253"/>
        <end position="395"/>
    </location>
</feature>
<protein>
    <recommendedName>
        <fullName evidence="6">MHD1 domain-containing protein</fullName>
    </recommendedName>
</protein>
<evidence type="ECO:0000313" key="5">
    <source>
        <dbReference type="Proteomes" id="UP001152523"/>
    </source>
</evidence>
<dbReference type="InterPro" id="IPR014770">
    <property type="entry name" value="Munc13_1"/>
</dbReference>
<keyword evidence="5" id="KW-1185">Reference proteome</keyword>
<sequence length="709" mass="79055">MVNGIRVSDNPEWPFGRLDGLDADDFREAAYEIFFTACRSSPGFGGRTAITYYSPSEGGDGSGSGAGHDSGNSWSPRKVPGQGVGMAVTSRVKRALGLKMLRRSPSRRANSCGSLPSSPNSGTGGSPRMNFTVPGRGRRPMTSAEIMRRQMKVTEQSDNRLRKTLMRTLVGQVLEDMNINGATFEMQQVSDTLIKLANVTEELAAKEKEIFSTSLKKWHPVAVGVAAVTLHTCYGTLLKQYLVNATSITSETVQVLERAGKLENMLVQMVVEDSVECEDGGKAIVREMVPYEVESIILGLVRQWIQDKVKIGRDILERAKDTETWNPKSKNEPYAQSAVELMKQAKEAVDNFFELPISITEDLVHNLAEGMEHVFRDYIAFVESCGSKQNYVPTLPPLTRCSQDSRFFKLWRTSSCTIGVYSDNHRFISNANQVRPSTSRGTQRLYIRLNTLHYVLSQLHAMDKTLTLNPRVVQSTTIRRSKSNLSSSISFFDQSRTAIRAAVQHVSEASAYRLVFLDSNYVFYGSLYVEDVENARIQPVLRVLKQNLTLLCAIVTERAQPMAIKEVMKATFEAYLMVLLAGGSSRVFCRSDHHMLEEDFCSLKKMFCTCGEGMVVEDVVDREAETVEGVLSLMSQSTEQLIEDFNTVVCETGQIGVASAMVQKVSMPPTTGKWSRTDPNTVLRVLCYRNDKTANLFLKKTFHLAKRRG</sequence>
<dbReference type="Pfam" id="PF25761">
    <property type="entry name" value="TPR_PATROL1"/>
    <property type="match status" value="1"/>
</dbReference>
<evidence type="ECO:0000259" key="2">
    <source>
        <dbReference type="PROSITE" id="PS51258"/>
    </source>
</evidence>
<dbReference type="InterPro" id="IPR057984">
    <property type="entry name" value="PATROL1_C"/>
</dbReference>
<dbReference type="Proteomes" id="UP001152523">
    <property type="component" value="Unassembled WGS sequence"/>
</dbReference>
<evidence type="ECO:0000256" key="1">
    <source>
        <dbReference type="SAM" id="MobiDB-lite"/>
    </source>
</evidence>
<evidence type="ECO:0000313" key="4">
    <source>
        <dbReference type="EMBL" id="CAH9095209.1"/>
    </source>
</evidence>
<feature type="region of interest" description="Disordered" evidence="1">
    <location>
        <begin position="103"/>
        <end position="139"/>
    </location>
</feature>
<feature type="region of interest" description="Disordered" evidence="1">
    <location>
        <begin position="57"/>
        <end position="84"/>
    </location>
</feature>
<comment type="caution">
    <text evidence="4">The sequence shown here is derived from an EMBL/GenBank/DDBJ whole genome shotgun (WGS) entry which is preliminary data.</text>
</comment>
<dbReference type="EMBL" id="CAMAPF010000084">
    <property type="protein sequence ID" value="CAH9095209.1"/>
    <property type="molecule type" value="Genomic_DNA"/>
</dbReference>
<feature type="compositionally biased region" description="Gly residues" evidence="1">
    <location>
        <begin position="58"/>
        <end position="68"/>
    </location>
</feature>
<feature type="domain" description="MHD2" evidence="3">
    <location>
        <begin position="534"/>
        <end position="645"/>
    </location>
</feature>
<reference evidence="4" key="1">
    <citation type="submission" date="2022-07" db="EMBL/GenBank/DDBJ databases">
        <authorList>
            <person name="Macas J."/>
            <person name="Novak P."/>
            <person name="Neumann P."/>
        </authorList>
    </citation>
    <scope>NUCLEOTIDE SEQUENCE</scope>
</reference>
<dbReference type="PROSITE" id="PS51259">
    <property type="entry name" value="MHD2"/>
    <property type="match status" value="1"/>
</dbReference>
<dbReference type="InterPro" id="IPR014772">
    <property type="entry name" value="Munc13_dom-2"/>
</dbReference>
<dbReference type="AlphaFoldDB" id="A0AAV0DBV5"/>